<dbReference type="Gene3D" id="1.10.150.130">
    <property type="match status" value="1"/>
</dbReference>
<evidence type="ECO:0000256" key="1">
    <source>
        <dbReference type="ARBA" id="ARBA00008857"/>
    </source>
</evidence>
<accession>A0A8J7RFI8</accession>
<comment type="caution">
    <text evidence="8">The sequence shown here is derived from an EMBL/GenBank/DDBJ whole genome shotgun (WGS) entry which is preliminary data.</text>
</comment>
<dbReference type="Pfam" id="PF02899">
    <property type="entry name" value="Phage_int_SAM_1"/>
    <property type="match status" value="1"/>
</dbReference>
<comment type="similarity">
    <text evidence="1">Belongs to the 'phage' integrase family.</text>
</comment>
<dbReference type="Gene3D" id="1.10.443.10">
    <property type="entry name" value="Intergrase catalytic core"/>
    <property type="match status" value="1"/>
</dbReference>
<keyword evidence="2" id="KW-0229">DNA integration</keyword>
<feature type="domain" description="Tyr recombinase" evidence="6">
    <location>
        <begin position="108"/>
        <end position="286"/>
    </location>
</feature>
<gene>
    <name evidence="8" type="ORF">J3E07_000786</name>
</gene>
<dbReference type="InterPro" id="IPR013762">
    <property type="entry name" value="Integrase-like_cat_sf"/>
</dbReference>
<proteinExistence type="inferred from homology"/>
<dbReference type="CDD" id="cd00397">
    <property type="entry name" value="DNA_BRE_C"/>
    <property type="match status" value="1"/>
</dbReference>
<dbReference type="Proteomes" id="UP000740329">
    <property type="component" value="Unassembled WGS sequence"/>
</dbReference>
<dbReference type="GO" id="GO:0003677">
    <property type="term" value="F:DNA binding"/>
    <property type="evidence" value="ECO:0007669"/>
    <property type="project" value="UniProtKB-UniRule"/>
</dbReference>
<dbReference type="GO" id="GO:0006310">
    <property type="term" value="P:DNA recombination"/>
    <property type="evidence" value="ECO:0007669"/>
    <property type="project" value="UniProtKB-KW"/>
</dbReference>
<evidence type="ECO:0000256" key="3">
    <source>
        <dbReference type="ARBA" id="ARBA00023125"/>
    </source>
</evidence>
<keyword evidence="4" id="KW-0233">DNA recombination</keyword>
<dbReference type="InterPro" id="IPR004107">
    <property type="entry name" value="Integrase_SAM-like_N"/>
</dbReference>
<dbReference type="EMBL" id="JAGGMV010000002">
    <property type="protein sequence ID" value="MBP2201374.1"/>
    <property type="molecule type" value="Genomic_DNA"/>
</dbReference>
<evidence type="ECO:0000256" key="5">
    <source>
        <dbReference type="PROSITE-ProRule" id="PRU01248"/>
    </source>
</evidence>
<dbReference type="PROSITE" id="PS51900">
    <property type="entry name" value="CB"/>
    <property type="match status" value="1"/>
</dbReference>
<evidence type="ECO:0000313" key="8">
    <source>
        <dbReference type="EMBL" id="MBP2201374.1"/>
    </source>
</evidence>
<dbReference type="SUPFAM" id="SSF56349">
    <property type="entry name" value="DNA breaking-rejoining enzymes"/>
    <property type="match status" value="1"/>
</dbReference>
<dbReference type="InterPro" id="IPR050090">
    <property type="entry name" value="Tyrosine_recombinase_XerCD"/>
</dbReference>
<dbReference type="InterPro" id="IPR010998">
    <property type="entry name" value="Integrase_recombinase_N"/>
</dbReference>
<dbReference type="GO" id="GO:0015074">
    <property type="term" value="P:DNA integration"/>
    <property type="evidence" value="ECO:0007669"/>
    <property type="project" value="UniProtKB-KW"/>
</dbReference>
<dbReference type="RefSeq" id="WP_013179680.1">
    <property type="nucleotide sequence ID" value="NZ_JAGGMV010000002.1"/>
</dbReference>
<evidence type="ECO:0000256" key="4">
    <source>
        <dbReference type="ARBA" id="ARBA00023172"/>
    </source>
</evidence>
<organism evidence="8 9">
    <name type="scientific">Methanococcus voltae</name>
    <dbReference type="NCBI Taxonomy" id="2188"/>
    <lineage>
        <taxon>Archaea</taxon>
        <taxon>Methanobacteriati</taxon>
        <taxon>Methanobacteriota</taxon>
        <taxon>Methanomada group</taxon>
        <taxon>Methanococci</taxon>
        <taxon>Methanococcales</taxon>
        <taxon>Methanococcaceae</taxon>
        <taxon>Methanococcus</taxon>
    </lineage>
</organism>
<sequence>MNEESRNLANRYLNFLSARSKDTLKSYRASLNIFMNFFQEKSWETITIDDALFFYNNYRSHNGKPIQISTTIRRLTDVNRFYEWAIENKYLINNPLKLYVRTLRPQLKERQCLSKNQAKLLLSKIEDYHYYIFTLFLIKTGVRISEFINISLNDMDLSDRSIIIKSGKGNKDRYVFIDDELLLHIKQYLKYREFLNPKIDRLFLTKGGYKLSEGQISDYRRYLRTISKDILNIIVTPHVLRHTFGTLACESNMNIEILSKIMGHANVNTTMTYIHSSKEFRKKEFLRVMNNKDYL</sequence>
<evidence type="ECO:0000259" key="6">
    <source>
        <dbReference type="PROSITE" id="PS51898"/>
    </source>
</evidence>
<evidence type="ECO:0000256" key="2">
    <source>
        <dbReference type="ARBA" id="ARBA00022908"/>
    </source>
</evidence>
<feature type="domain" description="Core-binding (CB)" evidence="7">
    <location>
        <begin position="3"/>
        <end position="86"/>
    </location>
</feature>
<dbReference type="InterPro" id="IPR011010">
    <property type="entry name" value="DNA_brk_join_enz"/>
</dbReference>
<dbReference type="OMA" id="QYYRNKT"/>
<protein>
    <submittedName>
        <fullName evidence="8">Integrase/recombinase XerD</fullName>
    </submittedName>
</protein>
<dbReference type="Pfam" id="PF00589">
    <property type="entry name" value="Phage_integrase"/>
    <property type="match status" value="1"/>
</dbReference>
<reference evidence="8" key="1">
    <citation type="submission" date="2021-03" db="EMBL/GenBank/DDBJ databases">
        <title>Genomic Encyclopedia of Type Strains, Phase IV (KMG-V): Genome sequencing to study the core and pangenomes of soil and plant-associated prokaryotes.</title>
        <authorList>
            <person name="Whitman W."/>
        </authorList>
    </citation>
    <scope>NUCLEOTIDE SEQUENCE</scope>
    <source>
        <strain evidence="8">C4</strain>
    </source>
</reference>
<evidence type="ECO:0000259" key="7">
    <source>
        <dbReference type="PROSITE" id="PS51900"/>
    </source>
</evidence>
<evidence type="ECO:0000313" key="9">
    <source>
        <dbReference type="Proteomes" id="UP000740329"/>
    </source>
</evidence>
<dbReference type="AlphaFoldDB" id="A0A8J7RFI8"/>
<name>A0A8J7RFI8_METVO</name>
<dbReference type="PANTHER" id="PTHR30349">
    <property type="entry name" value="PHAGE INTEGRASE-RELATED"/>
    <property type="match status" value="1"/>
</dbReference>
<dbReference type="InterPro" id="IPR002104">
    <property type="entry name" value="Integrase_catalytic"/>
</dbReference>
<dbReference type="PROSITE" id="PS51898">
    <property type="entry name" value="TYR_RECOMBINASE"/>
    <property type="match status" value="1"/>
</dbReference>
<dbReference type="PANTHER" id="PTHR30349:SF64">
    <property type="entry name" value="PROPHAGE INTEGRASE INTD-RELATED"/>
    <property type="match status" value="1"/>
</dbReference>
<keyword evidence="3 5" id="KW-0238">DNA-binding</keyword>
<dbReference type="InterPro" id="IPR044068">
    <property type="entry name" value="CB"/>
</dbReference>